<dbReference type="Proteomes" id="UP000660745">
    <property type="component" value="Unassembled WGS sequence"/>
</dbReference>
<keyword evidence="1" id="KW-1133">Transmembrane helix</keyword>
<reference evidence="2" key="2">
    <citation type="submission" date="2020-09" db="EMBL/GenBank/DDBJ databases">
        <authorList>
            <person name="Sun Q."/>
            <person name="Zhou Y."/>
        </authorList>
    </citation>
    <scope>NUCLEOTIDE SEQUENCE</scope>
    <source>
        <strain evidence="2">CGMCC 4.7430</strain>
    </source>
</reference>
<comment type="caution">
    <text evidence="2">The sequence shown here is derived from an EMBL/GenBank/DDBJ whole genome shotgun (WGS) entry which is preliminary data.</text>
</comment>
<keyword evidence="1" id="KW-0472">Membrane</keyword>
<protein>
    <recommendedName>
        <fullName evidence="4">DUF1345 domain-containing protein</fullName>
    </recommendedName>
</protein>
<evidence type="ECO:0000256" key="1">
    <source>
        <dbReference type="SAM" id="Phobius"/>
    </source>
</evidence>
<feature type="transmembrane region" description="Helical" evidence="1">
    <location>
        <begin position="176"/>
        <end position="196"/>
    </location>
</feature>
<evidence type="ECO:0000313" key="3">
    <source>
        <dbReference type="Proteomes" id="UP000660745"/>
    </source>
</evidence>
<dbReference type="Pfam" id="PF07077">
    <property type="entry name" value="DUF1345"/>
    <property type="match status" value="1"/>
</dbReference>
<feature type="transmembrane region" description="Helical" evidence="1">
    <location>
        <begin position="65"/>
        <end position="86"/>
    </location>
</feature>
<reference evidence="2" key="1">
    <citation type="journal article" date="2014" name="Int. J. Syst. Evol. Microbiol.">
        <title>Complete genome sequence of Corynebacterium casei LMG S-19264T (=DSM 44701T), isolated from a smear-ripened cheese.</title>
        <authorList>
            <consortium name="US DOE Joint Genome Institute (JGI-PGF)"/>
            <person name="Walter F."/>
            <person name="Albersmeier A."/>
            <person name="Kalinowski J."/>
            <person name="Ruckert C."/>
        </authorList>
    </citation>
    <scope>NUCLEOTIDE SEQUENCE</scope>
    <source>
        <strain evidence="2">CGMCC 4.7430</strain>
    </source>
</reference>
<accession>A0A918AF25</accession>
<evidence type="ECO:0008006" key="4">
    <source>
        <dbReference type="Google" id="ProtNLM"/>
    </source>
</evidence>
<evidence type="ECO:0000313" key="2">
    <source>
        <dbReference type="EMBL" id="GGP17992.1"/>
    </source>
</evidence>
<gene>
    <name evidence="2" type="ORF">GCM10012278_88560</name>
</gene>
<keyword evidence="1" id="KW-0812">Transmembrane</keyword>
<organism evidence="2 3">
    <name type="scientific">Nonomuraea glycinis</name>
    <dbReference type="NCBI Taxonomy" id="2047744"/>
    <lineage>
        <taxon>Bacteria</taxon>
        <taxon>Bacillati</taxon>
        <taxon>Actinomycetota</taxon>
        <taxon>Actinomycetes</taxon>
        <taxon>Streptosporangiales</taxon>
        <taxon>Streptosporangiaceae</taxon>
        <taxon>Nonomuraea</taxon>
    </lineage>
</organism>
<proteinExistence type="predicted"/>
<dbReference type="InterPro" id="IPR009781">
    <property type="entry name" value="DUF1345"/>
</dbReference>
<sequence length="199" mass="21117">MCVLLGAVAGGCVALIGAPELFFFVTWDVAVSLVLAWAWQISWSQDHEGTKRIAEEEGGTHTTDTGILIAAVASLAAVVAALLRPGSDQDPVVVTAVILSLVTVVLSWTLTNTVFALKYARLYYVEVDGGIDFRQEEPPSYSDFAYTAFTVGMAYGVSDNVLASTRIRKVAFGHALLSYLFGTVVIAVSVGLIAGLGQR</sequence>
<name>A0A918AF25_9ACTN</name>
<keyword evidence="3" id="KW-1185">Reference proteome</keyword>
<dbReference type="AlphaFoldDB" id="A0A918AF25"/>
<feature type="transmembrane region" description="Helical" evidence="1">
    <location>
        <begin position="92"/>
        <end position="111"/>
    </location>
</feature>
<dbReference type="EMBL" id="BMNK01000027">
    <property type="protein sequence ID" value="GGP17992.1"/>
    <property type="molecule type" value="Genomic_DNA"/>
</dbReference>